<protein>
    <recommendedName>
        <fullName evidence="2">Hypervirulence associated protein TUDOR domain-containing protein</fullName>
    </recommendedName>
</protein>
<sequence>MPALQTKKYKSIRVPVDTPTPTPEIDSPSPSPTPEYEASPAPLDSPIPEADEFEFMEESESESSGDETDDSPTPRPRTARARNLPARPADDSGVETKYRAGQTVEYRPIGGPDSNTGLSTGVIQRVLTSKTPAGDQQVAVNATPQVPQYEIRNNNTGKASALKGRNLMNIIAEPEDE</sequence>
<feature type="compositionally biased region" description="Basic and acidic residues" evidence="1">
    <location>
        <begin position="88"/>
        <end position="98"/>
    </location>
</feature>
<dbReference type="OrthoDB" id="10052172at2759"/>
<dbReference type="EMBL" id="ML119780">
    <property type="protein sequence ID" value="RPA74784.1"/>
    <property type="molecule type" value="Genomic_DNA"/>
</dbReference>
<dbReference type="Pfam" id="PF11160">
    <property type="entry name" value="Hva1_TUDOR"/>
    <property type="match status" value="1"/>
</dbReference>
<organism evidence="3 4">
    <name type="scientific">Ascobolus immersus RN42</name>
    <dbReference type="NCBI Taxonomy" id="1160509"/>
    <lineage>
        <taxon>Eukaryota</taxon>
        <taxon>Fungi</taxon>
        <taxon>Dikarya</taxon>
        <taxon>Ascomycota</taxon>
        <taxon>Pezizomycotina</taxon>
        <taxon>Pezizomycetes</taxon>
        <taxon>Pezizales</taxon>
        <taxon>Ascobolaceae</taxon>
        <taxon>Ascobolus</taxon>
    </lineage>
</organism>
<evidence type="ECO:0000259" key="2">
    <source>
        <dbReference type="Pfam" id="PF11160"/>
    </source>
</evidence>
<gene>
    <name evidence="3" type="ORF">BJ508DRAFT_418442</name>
</gene>
<proteinExistence type="predicted"/>
<feature type="domain" description="Hypervirulence associated protein TUDOR" evidence="2">
    <location>
        <begin position="101"/>
        <end position="167"/>
    </location>
</feature>
<evidence type="ECO:0000256" key="1">
    <source>
        <dbReference type="SAM" id="MobiDB-lite"/>
    </source>
</evidence>
<dbReference type="InterPro" id="IPR021331">
    <property type="entry name" value="Hva1_TUDOR"/>
</dbReference>
<evidence type="ECO:0000313" key="3">
    <source>
        <dbReference type="EMBL" id="RPA74784.1"/>
    </source>
</evidence>
<name>A0A3N4HYM6_ASCIM</name>
<dbReference type="AlphaFoldDB" id="A0A3N4HYM6"/>
<feature type="compositionally biased region" description="Acidic residues" evidence="1">
    <location>
        <begin position="49"/>
        <end position="70"/>
    </location>
</feature>
<feature type="region of interest" description="Disordered" evidence="1">
    <location>
        <begin position="1"/>
        <end position="117"/>
    </location>
</feature>
<dbReference type="Proteomes" id="UP000275078">
    <property type="component" value="Unassembled WGS sequence"/>
</dbReference>
<keyword evidence="4" id="KW-1185">Reference proteome</keyword>
<evidence type="ECO:0000313" key="4">
    <source>
        <dbReference type="Proteomes" id="UP000275078"/>
    </source>
</evidence>
<reference evidence="3 4" key="1">
    <citation type="journal article" date="2018" name="Nat. Ecol. Evol.">
        <title>Pezizomycetes genomes reveal the molecular basis of ectomycorrhizal truffle lifestyle.</title>
        <authorList>
            <person name="Murat C."/>
            <person name="Payen T."/>
            <person name="Noel B."/>
            <person name="Kuo A."/>
            <person name="Morin E."/>
            <person name="Chen J."/>
            <person name="Kohler A."/>
            <person name="Krizsan K."/>
            <person name="Balestrini R."/>
            <person name="Da Silva C."/>
            <person name="Montanini B."/>
            <person name="Hainaut M."/>
            <person name="Levati E."/>
            <person name="Barry K.W."/>
            <person name="Belfiori B."/>
            <person name="Cichocki N."/>
            <person name="Clum A."/>
            <person name="Dockter R.B."/>
            <person name="Fauchery L."/>
            <person name="Guy J."/>
            <person name="Iotti M."/>
            <person name="Le Tacon F."/>
            <person name="Lindquist E.A."/>
            <person name="Lipzen A."/>
            <person name="Malagnac F."/>
            <person name="Mello A."/>
            <person name="Molinier V."/>
            <person name="Miyauchi S."/>
            <person name="Poulain J."/>
            <person name="Riccioni C."/>
            <person name="Rubini A."/>
            <person name="Sitrit Y."/>
            <person name="Splivallo R."/>
            <person name="Traeger S."/>
            <person name="Wang M."/>
            <person name="Zifcakova L."/>
            <person name="Wipf D."/>
            <person name="Zambonelli A."/>
            <person name="Paolocci F."/>
            <person name="Nowrousian M."/>
            <person name="Ottonello S."/>
            <person name="Baldrian P."/>
            <person name="Spatafora J.W."/>
            <person name="Henrissat B."/>
            <person name="Nagy L.G."/>
            <person name="Aury J.M."/>
            <person name="Wincker P."/>
            <person name="Grigoriev I.V."/>
            <person name="Bonfante P."/>
            <person name="Martin F.M."/>
        </authorList>
    </citation>
    <scope>NUCLEOTIDE SEQUENCE [LARGE SCALE GENOMIC DNA]</scope>
    <source>
        <strain evidence="3 4">RN42</strain>
    </source>
</reference>
<accession>A0A3N4HYM6</accession>